<accession>A0ABM3L0U5</accession>
<name>A0ABM3L0U5_CUCME</name>
<keyword evidence="1" id="KW-0808">Transferase</keyword>
<evidence type="ECO:0000256" key="2">
    <source>
        <dbReference type="ARBA" id="ARBA00022741"/>
    </source>
</evidence>
<evidence type="ECO:0000313" key="6">
    <source>
        <dbReference type="RefSeq" id="XP_050943662.1"/>
    </source>
</evidence>
<keyword evidence="4" id="KW-0067">ATP-binding</keyword>
<dbReference type="GeneID" id="127143811"/>
<dbReference type="Proteomes" id="UP001652600">
    <property type="component" value="Chromosome 7"/>
</dbReference>
<gene>
    <name evidence="6" type="primary">LOC127143811</name>
</gene>
<evidence type="ECO:0000256" key="3">
    <source>
        <dbReference type="ARBA" id="ARBA00022777"/>
    </source>
</evidence>
<evidence type="ECO:0000256" key="4">
    <source>
        <dbReference type="ARBA" id="ARBA00022840"/>
    </source>
</evidence>
<evidence type="ECO:0000256" key="1">
    <source>
        <dbReference type="ARBA" id="ARBA00022679"/>
    </source>
</evidence>
<sequence>MDLVDPKLGSNFNEEEAMKMMNIAFLCTNVSPSARPTMSSVVSMLEGKVSVKELISDPDDMRKEMKAIWTLIQQNETVTNDKNNTESLSFINMGSTSSSISMKSRN</sequence>
<evidence type="ECO:0000313" key="5">
    <source>
        <dbReference type="Proteomes" id="UP001652600"/>
    </source>
</evidence>
<dbReference type="InterPro" id="IPR052059">
    <property type="entry name" value="CR_Ser/Thr_kinase"/>
</dbReference>
<dbReference type="RefSeq" id="XP_050943662.1">
    <property type="nucleotide sequence ID" value="XM_051087705.1"/>
</dbReference>
<reference evidence="6" key="1">
    <citation type="submission" date="2025-08" db="UniProtKB">
        <authorList>
            <consortium name="RefSeq"/>
        </authorList>
    </citation>
    <scope>IDENTIFICATION</scope>
    <source>
        <tissue evidence="6">Stem</tissue>
    </source>
</reference>
<keyword evidence="2" id="KW-0547">Nucleotide-binding</keyword>
<keyword evidence="3" id="KW-0418">Kinase</keyword>
<dbReference type="PANTHER" id="PTHR47973">
    <property type="entry name" value="CYSTEINE-RICH RECEPTOR-LIKE PROTEIN KINASE 3"/>
    <property type="match status" value="1"/>
</dbReference>
<dbReference type="Gene3D" id="1.10.510.10">
    <property type="entry name" value="Transferase(Phosphotransferase) domain 1"/>
    <property type="match status" value="1"/>
</dbReference>
<protein>
    <submittedName>
        <fullName evidence="6">Probable LRR receptor-like serine/threonine-protein kinase At1g07650</fullName>
    </submittedName>
</protein>
<organism evidence="5 6">
    <name type="scientific">Cucumis melo</name>
    <name type="common">Muskmelon</name>
    <dbReference type="NCBI Taxonomy" id="3656"/>
    <lineage>
        <taxon>Eukaryota</taxon>
        <taxon>Viridiplantae</taxon>
        <taxon>Streptophyta</taxon>
        <taxon>Embryophyta</taxon>
        <taxon>Tracheophyta</taxon>
        <taxon>Spermatophyta</taxon>
        <taxon>Magnoliopsida</taxon>
        <taxon>eudicotyledons</taxon>
        <taxon>Gunneridae</taxon>
        <taxon>Pentapetalae</taxon>
        <taxon>rosids</taxon>
        <taxon>fabids</taxon>
        <taxon>Cucurbitales</taxon>
        <taxon>Cucurbitaceae</taxon>
        <taxon>Benincaseae</taxon>
        <taxon>Cucumis</taxon>
    </lineage>
</organism>
<proteinExistence type="predicted"/>
<keyword evidence="5" id="KW-1185">Reference proteome</keyword>